<dbReference type="PANTHER" id="PTHR34583">
    <property type="entry name" value="ANTIPORTER SUBUNIT MNHC2-RELATED"/>
    <property type="match status" value="1"/>
</dbReference>
<keyword evidence="6 7" id="KW-0472">Membrane</keyword>
<dbReference type="RefSeq" id="WP_011996562.1">
    <property type="nucleotide sequence ID" value="NC_009727.1"/>
</dbReference>
<evidence type="ECO:0000256" key="2">
    <source>
        <dbReference type="ARBA" id="ARBA00010388"/>
    </source>
</evidence>
<evidence type="ECO:0000313" key="9">
    <source>
        <dbReference type="Proteomes" id="UP000008555"/>
    </source>
</evidence>
<evidence type="ECO:0000256" key="4">
    <source>
        <dbReference type="ARBA" id="ARBA00022692"/>
    </source>
</evidence>
<organism evidence="8 9">
    <name type="scientific">Coxiella burnetii (strain Dugway 5J108-111)</name>
    <dbReference type="NCBI Taxonomy" id="434922"/>
    <lineage>
        <taxon>Bacteria</taxon>
        <taxon>Pseudomonadati</taxon>
        <taxon>Pseudomonadota</taxon>
        <taxon>Gammaproteobacteria</taxon>
        <taxon>Legionellales</taxon>
        <taxon>Coxiellaceae</taxon>
        <taxon>Coxiella</taxon>
    </lineage>
</organism>
<keyword evidence="3" id="KW-1003">Cell membrane</keyword>
<evidence type="ECO:0000256" key="3">
    <source>
        <dbReference type="ARBA" id="ARBA00022475"/>
    </source>
</evidence>
<feature type="transmembrane region" description="Helical" evidence="7">
    <location>
        <begin position="28"/>
        <end position="51"/>
    </location>
</feature>
<evidence type="ECO:0000256" key="1">
    <source>
        <dbReference type="ARBA" id="ARBA00004651"/>
    </source>
</evidence>
<name>A9KDQ0_COXBN</name>
<keyword evidence="5 7" id="KW-1133">Transmembrane helix</keyword>
<sequence>MTTLFCWMIGGLFAISIYLLLSQQLMRWLFGIVILSSSTNFVLLIVGRLSQVPPFVSPEKTSSLASVANPLPQALILTAIVIGFGLLSFALVLVRKVWRQFKTLDSDKLRLAEPVPHREKITS</sequence>
<dbReference type="GO" id="GO:0005886">
    <property type="term" value="C:plasma membrane"/>
    <property type="evidence" value="ECO:0007669"/>
    <property type="project" value="UniProtKB-SubCell"/>
</dbReference>
<dbReference type="Gene3D" id="1.10.287.3510">
    <property type="match status" value="1"/>
</dbReference>
<proteinExistence type="inferred from homology"/>
<keyword evidence="4 7" id="KW-0812">Transmembrane</keyword>
<dbReference type="Proteomes" id="UP000008555">
    <property type="component" value="Chromosome"/>
</dbReference>
<evidence type="ECO:0000256" key="6">
    <source>
        <dbReference type="ARBA" id="ARBA00023136"/>
    </source>
</evidence>
<dbReference type="Pfam" id="PF00420">
    <property type="entry name" value="Oxidored_q2"/>
    <property type="match status" value="1"/>
</dbReference>
<protein>
    <recommendedName>
        <fullName evidence="10">Sodium/proton antiporter protein</fullName>
    </recommendedName>
</protein>
<dbReference type="KEGG" id="cbd:CBUD_0402"/>
<evidence type="ECO:0000256" key="7">
    <source>
        <dbReference type="SAM" id="Phobius"/>
    </source>
</evidence>
<dbReference type="EMBL" id="CP000733">
    <property type="protein sequence ID" value="ABS76569.1"/>
    <property type="molecule type" value="Genomic_DNA"/>
</dbReference>
<gene>
    <name evidence="8" type="primary">mrpC</name>
    <name evidence="8" type="ordered locus">CBUD_0402</name>
</gene>
<evidence type="ECO:0000256" key="5">
    <source>
        <dbReference type="ARBA" id="ARBA00022989"/>
    </source>
</evidence>
<reference evidence="8 9" key="1">
    <citation type="journal article" date="2009" name="Infect. Immun.">
        <title>Comparative genomics reveal extensive transposon-mediated genomic plasticity and diversity among potential effector proteins within the genus Coxiella.</title>
        <authorList>
            <person name="Beare P.A."/>
            <person name="Unsworth N."/>
            <person name="Andoh M."/>
            <person name="Voth D.E."/>
            <person name="Omsland A."/>
            <person name="Gilk S.D."/>
            <person name="Williams K.P."/>
            <person name="Sobral B.W."/>
            <person name="Kupko J.J.III."/>
            <person name="Porcella S.F."/>
            <person name="Samuel J.E."/>
            <person name="Heinzen R.A."/>
        </authorList>
    </citation>
    <scope>NUCLEOTIDE SEQUENCE [LARGE SCALE GENOMIC DNA]</scope>
    <source>
        <strain evidence="8 9">Dugway 5J108-111</strain>
    </source>
</reference>
<evidence type="ECO:0008006" key="10">
    <source>
        <dbReference type="Google" id="ProtNLM"/>
    </source>
</evidence>
<comment type="similarity">
    <text evidence="2">Belongs to the CPA3 antiporters (TC 2.A.63) subunit C family.</text>
</comment>
<dbReference type="HOGENOM" id="CLU_082058_3_1_6"/>
<dbReference type="InterPro" id="IPR050601">
    <property type="entry name" value="CPA3_antiporter_subunitC"/>
</dbReference>
<accession>A9KDQ0</accession>
<comment type="subcellular location">
    <subcellularLocation>
        <location evidence="1">Cell membrane</location>
        <topology evidence="1">Multi-pass membrane protein</topology>
    </subcellularLocation>
</comment>
<dbReference type="PANTHER" id="PTHR34583:SF2">
    <property type="entry name" value="ANTIPORTER SUBUNIT MNHC2-RELATED"/>
    <property type="match status" value="1"/>
</dbReference>
<feature type="transmembrane region" description="Helical" evidence="7">
    <location>
        <begin position="6"/>
        <end position="21"/>
    </location>
</feature>
<evidence type="ECO:0000313" key="8">
    <source>
        <dbReference type="EMBL" id="ABS76569.1"/>
    </source>
</evidence>
<dbReference type="AlphaFoldDB" id="A9KDQ0"/>
<feature type="transmembrane region" description="Helical" evidence="7">
    <location>
        <begin position="71"/>
        <end position="94"/>
    </location>
</feature>
<dbReference type="InterPro" id="IPR039428">
    <property type="entry name" value="NUOK/Mnh_C1-like"/>
</dbReference>